<sequence length="121" mass="14345">MVTAIVIPIILAYFYWLTKKEMQENYQEWLNLEDIPEEAIITGKILEIHEHKERFYYHRFNHVTVLKIMTDSKQVTVRKVTPVRKGASIPIFQKGDVVHLFGNWKQGYFSINRAIKHEEGV</sequence>
<dbReference type="Proteomes" id="UP000279911">
    <property type="component" value="Unassembled WGS sequence"/>
</dbReference>
<evidence type="ECO:0000313" key="1">
    <source>
        <dbReference type="EMBL" id="RSD28140.1"/>
    </source>
</evidence>
<protein>
    <submittedName>
        <fullName evidence="1">Uncharacterized protein</fullName>
    </submittedName>
</protein>
<dbReference type="RefSeq" id="WP_125479229.1">
    <property type="nucleotide sequence ID" value="NZ_RSFW01000009.1"/>
</dbReference>
<comment type="caution">
    <text evidence="1">The sequence shown here is derived from an EMBL/GenBank/DDBJ whole genome shotgun (WGS) entry which is preliminary data.</text>
</comment>
<dbReference type="EMBL" id="RSFW01000009">
    <property type="protein sequence ID" value="RSD28140.1"/>
    <property type="molecule type" value="Genomic_DNA"/>
</dbReference>
<accession>A0A3R9FHJ4</accession>
<organism evidence="1 2">
    <name type="scientific">Mesobacillus subterraneus</name>
    <dbReference type="NCBI Taxonomy" id="285983"/>
    <lineage>
        <taxon>Bacteria</taxon>
        <taxon>Bacillati</taxon>
        <taxon>Bacillota</taxon>
        <taxon>Bacilli</taxon>
        <taxon>Bacillales</taxon>
        <taxon>Bacillaceae</taxon>
        <taxon>Mesobacillus</taxon>
    </lineage>
</organism>
<dbReference type="OrthoDB" id="2917898at2"/>
<dbReference type="AlphaFoldDB" id="A0A3R9FHJ4"/>
<proteinExistence type="predicted"/>
<gene>
    <name evidence="1" type="ORF">EJA10_06700</name>
</gene>
<reference evidence="2" key="1">
    <citation type="submission" date="2018-12" db="EMBL/GenBank/DDBJ databases">
        <title>Bacillus chawlae sp. nov., Bacillus glennii sp. nov., and Bacillus saganii sp. nov. Isolated from the Vehicle Assembly Building at Kennedy Space Center where the Viking Spacecraft were Assembled.</title>
        <authorList>
            <person name="Seuylemezian A."/>
            <person name="Vaishampayan P."/>
        </authorList>
    </citation>
    <scope>NUCLEOTIDE SEQUENCE [LARGE SCALE GENOMIC DNA]</scope>
    <source>
        <strain evidence="2">DSM 13966</strain>
    </source>
</reference>
<evidence type="ECO:0000313" key="2">
    <source>
        <dbReference type="Proteomes" id="UP000279911"/>
    </source>
</evidence>
<name>A0A3R9FHJ4_9BACI</name>